<dbReference type="PANTHER" id="PTHR11926">
    <property type="entry name" value="GLUCOSYL/GLUCURONOSYL TRANSFERASES"/>
    <property type="match status" value="1"/>
</dbReference>
<evidence type="ECO:0000256" key="2">
    <source>
        <dbReference type="ARBA" id="ARBA00022679"/>
    </source>
</evidence>
<dbReference type="Gene3D" id="3.40.50.2000">
    <property type="entry name" value="Glycogen Phosphorylase B"/>
    <property type="match status" value="3"/>
</dbReference>
<dbReference type="GO" id="GO:0080043">
    <property type="term" value="F:quercetin 3-O-glucosyltransferase activity"/>
    <property type="evidence" value="ECO:0007669"/>
    <property type="project" value="TreeGrafter"/>
</dbReference>
<dbReference type="Proteomes" id="UP001187192">
    <property type="component" value="Unassembled WGS sequence"/>
</dbReference>
<keyword evidence="4" id="KW-1185">Reference proteome</keyword>
<evidence type="ECO:0000313" key="4">
    <source>
        <dbReference type="Proteomes" id="UP001187192"/>
    </source>
</evidence>
<dbReference type="InterPro" id="IPR002213">
    <property type="entry name" value="UDP_glucos_trans"/>
</dbReference>
<comment type="similarity">
    <text evidence="1">Belongs to the UDP-glycosyltransferase family.</text>
</comment>
<dbReference type="EMBL" id="BTGU01000006">
    <property type="protein sequence ID" value="GMN36149.1"/>
    <property type="molecule type" value="Genomic_DNA"/>
</dbReference>
<organism evidence="3 4">
    <name type="scientific">Ficus carica</name>
    <name type="common">Common fig</name>
    <dbReference type="NCBI Taxonomy" id="3494"/>
    <lineage>
        <taxon>Eukaryota</taxon>
        <taxon>Viridiplantae</taxon>
        <taxon>Streptophyta</taxon>
        <taxon>Embryophyta</taxon>
        <taxon>Tracheophyta</taxon>
        <taxon>Spermatophyta</taxon>
        <taxon>Magnoliopsida</taxon>
        <taxon>eudicotyledons</taxon>
        <taxon>Gunneridae</taxon>
        <taxon>Pentapetalae</taxon>
        <taxon>rosids</taxon>
        <taxon>fabids</taxon>
        <taxon>Rosales</taxon>
        <taxon>Moraceae</taxon>
        <taxon>Ficeae</taxon>
        <taxon>Ficus</taxon>
    </lineage>
</organism>
<sequence length="312" mass="34541">MAFNPVSDGIRAPHHVLAVPCPSQGHINPMLRFCKRLSSCYGLKTTLATTLFISNTFHPTPSPSIAFDTISDGFDDSGFSHAASVADYLSRMEAAGSKTLAELITRHNNTSNPIDCVIYDAFLPWALDLPVSSFPIAVDGLRLLSRLEDMPSFIGVEGSYPASFEMVLSQFTNAHEADFLLFSSVYELEEESGCFFTHCGWNSMVEALSLGVPMVAIPLWTDQTTNAKLIENLWKVGVRVKVGDEDGNIVERKEIEFCIREVLEGDRATEMRKHAKKCRNLAVQAIISEGRSSDNNIREFISKLKFKHSGNN</sequence>
<dbReference type="GO" id="GO:0080044">
    <property type="term" value="F:quercetin 7-O-glucosyltransferase activity"/>
    <property type="evidence" value="ECO:0007669"/>
    <property type="project" value="TreeGrafter"/>
</dbReference>
<dbReference type="Pfam" id="PF00201">
    <property type="entry name" value="UDPGT"/>
    <property type="match status" value="1"/>
</dbReference>
<accession>A0AA87ZFW3</accession>
<comment type="caution">
    <text evidence="3">The sequence shown here is derived from an EMBL/GenBank/DDBJ whole genome shotgun (WGS) entry which is preliminary data.</text>
</comment>
<evidence type="ECO:0000256" key="1">
    <source>
        <dbReference type="ARBA" id="ARBA00009995"/>
    </source>
</evidence>
<evidence type="ECO:0000313" key="3">
    <source>
        <dbReference type="EMBL" id="GMN36149.1"/>
    </source>
</evidence>
<proteinExistence type="inferred from homology"/>
<dbReference type="PANTHER" id="PTHR11926:SF1311">
    <property type="entry name" value="UDP-GLYCOSYLTRANSFERASE 74F2"/>
    <property type="match status" value="1"/>
</dbReference>
<name>A0AA87ZFW3_FICCA</name>
<gene>
    <name evidence="3" type="ORF">TIFTF001_005791</name>
</gene>
<dbReference type="SUPFAM" id="SSF53756">
    <property type="entry name" value="UDP-Glycosyltransferase/glycogen phosphorylase"/>
    <property type="match status" value="1"/>
</dbReference>
<keyword evidence="2" id="KW-0808">Transferase</keyword>
<reference evidence="3" key="1">
    <citation type="submission" date="2023-07" db="EMBL/GenBank/DDBJ databases">
        <title>draft genome sequence of fig (Ficus carica).</title>
        <authorList>
            <person name="Takahashi T."/>
            <person name="Nishimura K."/>
        </authorList>
    </citation>
    <scope>NUCLEOTIDE SEQUENCE</scope>
</reference>
<dbReference type="CDD" id="cd03784">
    <property type="entry name" value="GT1_Gtf-like"/>
    <property type="match status" value="1"/>
</dbReference>
<protein>
    <submittedName>
        <fullName evidence="3">Uncharacterized protein</fullName>
    </submittedName>
</protein>
<dbReference type="AlphaFoldDB" id="A0AA87ZFW3"/>